<evidence type="ECO:0000313" key="2">
    <source>
        <dbReference type="EMBL" id="MFI6500284.1"/>
    </source>
</evidence>
<dbReference type="Proteomes" id="UP001612741">
    <property type="component" value="Unassembled WGS sequence"/>
</dbReference>
<feature type="region of interest" description="Disordered" evidence="1">
    <location>
        <begin position="588"/>
        <end position="608"/>
    </location>
</feature>
<reference evidence="2 3" key="1">
    <citation type="submission" date="2024-10" db="EMBL/GenBank/DDBJ databases">
        <title>The Natural Products Discovery Center: Release of the First 8490 Sequenced Strains for Exploring Actinobacteria Biosynthetic Diversity.</title>
        <authorList>
            <person name="Kalkreuter E."/>
            <person name="Kautsar S.A."/>
            <person name="Yang D."/>
            <person name="Bader C.D."/>
            <person name="Teijaro C.N."/>
            <person name="Fluegel L."/>
            <person name="Davis C.M."/>
            <person name="Simpson J.R."/>
            <person name="Lauterbach L."/>
            <person name="Steele A.D."/>
            <person name="Gui C."/>
            <person name="Meng S."/>
            <person name="Li G."/>
            <person name="Viehrig K."/>
            <person name="Ye F."/>
            <person name="Su P."/>
            <person name="Kiefer A.F."/>
            <person name="Nichols A."/>
            <person name="Cepeda A.J."/>
            <person name="Yan W."/>
            <person name="Fan B."/>
            <person name="Jiang Y."/>
            <person name="Adhikari A."/>
            <person name="Zheng C.-J."/>
            <person name="Schuster L."/>
            <person name="Cowan T.M."/>
            <person name="Smanski M.J."/>
            <person name="Chevrette M.G."/>
            <person name="De Carvalho L.P.S."/>
            <person name="Shen B."/>
        </authorList>
    </citation>
    <scope>NUCLEOTIDE SEQUENCE [LARGE SCALE GENOMIC DNA]</scope>
    <source>
        <strain evidence="2 3">NPDC050545</strain>
    </source>
</reference>
<evidence type="ECO:0000313" key="3">
    <source>
        <dbReference type="Proteomes" id="UP001612741"/>
    </source>
</evidence>
<sequence>MSRVGIDPALMTQLIGEIKRLERSWAEADAQLHRALGSIGVSLPGPGLLRDLGFQIAQRVPDLQRRLDLIVAAQKVGLDKGVVWADETLWVSHSAEGGAVVAKTVADQLRQARKDTATVSAQEALDRETLDLLEKHQNDPYFAVALARELPPKELKALLRDFQGADPRALDKASSDVNRLLAALSVTLGTASRGVGNLKLPKGYTDELIATDGSPLSGGIVDQLLRRGVFDDAFLRDLANKVYDNAHKPQHERQEIIGFGPGLAAALAGNARVAQDFFTDPVRKPLAFLMRENSWGSDGGREIGRAIEAAATTYRDHGERGAKSALIASWAVHFWSGQRTQAVLPHTRQNAGRVFAAYIGDVNRLDRRGEQKPGVTPVPDADPALPGRQPPGAVFDYATTKSAMIWAFEDPTALRTVLASQGRYSVMALDAQAARIVKVNQELLDAWRADHPDATKSEVDAQRQRILRDNVSGATSEAFKAGVHALSSTLRFIVDAGNLSEINAADAQDKTRQALKDMALSTVNLALAPAHVWVAGGYEFLEANLGDTIKFEEGKSARERAETALFTSQNLFRDLTADAMVRHGLFGEGPRSDTHPHSSENYAKGTPQDFIKDGEIIPRSSMTPIQEYAYLEWLRSSPASGVFREVDEVVRDGFEPRANPYPKEDE</sequence>
<proteinExistence type="predicted"/>
<comment type="caution">
    <text evidence="2">The sequence shown here is derived from an EMBL/GenBank/DDBJ whole genome shotgun (WGS) entry which is preliminary data.</text>
</comment>
<feature type="region of interest" description="Disordered" evidence="1">
    <location>
        <begin position="366"/>
        <end position="393"/>
    </location>
</feature>
<evidence type="ECO:0000256" key="1">
    <source>
        <dbReference type="SAM" id="MobiDB-lite"/>
    </source>
</evidence>
<dbReference type="EMBL" id="JBITGY010000006">
    <property type="protein sequence ID" value="MFI6500284.1"/>
    <property type="molecule type" value="Genomic_DNA"/>
</dbReference>
<name>A0ABW7Z0N2_9ACTN</name>
<dbReference type="RefSeq" id="WP_397084088.1">
    <property type="nucleotide sequence ID" value="NZ_JBITGY010000006.1"/>
</dbReference>
<keyword evidence="3" id="KW-1185">Reference proteome</keyword>
<accession>A0ABW7Z0N2</accession>
<protein>
    <submittedName>
        <fullName evidence="2">Uncharacterized protein</fullName>
    </submittedName>
</protein>
<gene>
    <name evidence="2" type="ORF">ACIBG2_23075</name>
</gene>
<organism evidence="2 3">
    <name type="scientific">Nonomuraea typhae</name>
    <dbReference type="NCBI Taxonomy" id="2603600"/>
    <lineage>
        <taxon>Bacteria</taxon>
        <taxon>Bacillati</taxon>
        <taxon>Actinomycetota</taxon>
        <taxon>Actinomycetes</taxon>
        <taxon>Streptosporangiales</taxon>
        <taxon>Streptosporangiaceae</taxon>
        <taxon>Nonomuraea</taxon>
    </lineage>
</organism>